<dbReference type="InterPro" id="IPR003954">
    <property type="entry name" value="RRM_euk-type"/>
</dbReference>
<dbReference type="Gene3D" id="3.30.40.10">
    <property type="entry name" value="Zinc/RING finger domain, C3HC4 (zinc finger)"/>
    <property type="match status" value="1"/>
</dbReference>
<feature type="region of interest" description="Disordered" evidence="1">
    <location>
        <begin position="276"/>
        <end position="297"/>
    </location>
</feature>
<reference evidence="3" key="1">
    <citation type="journal article" date="2020" name="Nat. Commun.">
        <title>Genome sequence of the cluster root forming white lupin.</title>
        <authorList>
            <person name="Hufnagel B."/>
            <person name="Marques A."/>
            <person name="Soriano A."/>
            <person name="Marques L."/>
            <person name="Divol F."/>
            <person name="Doumas P."/>
            <person name="Sallet E."/>
            <person name="Mancinotti D."/>
            <person name="Carrere S."/>
            <person name="Marande W."/>
            <person name="Arribat S."/>
            <person name="Keller J."/>
            <person name="Huneau C."/>
            <person name="Blein T."/>
            <person name="Aime D."/>
            <person name="Laguerre M."/>
            <person name="Taylor J."/>
            <person name="Schubert V."/>
            <person name="Nelson M."/>
            <person name="Geu-Flores F."/>
            <person name="Crespi M."/>
            <person name="Gallardo-Guerrero K."/>
            <person name="Delaux P.-M."/>
            <person name="Salse J."/>
            <person name="Berges H."/>
            <person name="Guyot R."/>
            <person name="Gouzy J."/>
            <person name="Peret B."/>
        </authorList>
    </citation>
    <scope>NUCLEOTIDE SEQUENCE [LARGE SCALE GENOMIC DNA]</scope>
    <source>
        <strain evidence="3">cv. Amiga</strain>
    </source>
</reference>
<dbReference type="CDD" id="cd16618">
    <property type="entry name" value="mRING-HC-C4C4_CNOT4"/>
    <property type="match status" value="1"/>
</dbReference>
<dbReference type="InterPro" id="IPR013083">
    <property type="entry name" value="Znf_RING/FYVE/PHD"/>
</dbReference>
<dbReference type="InterPro" id="IPR000504">
    <property type="entry name" value="RRM_dom"/>
</dbReference>
<evidence type="ECO:0000313" key="2">
    <source>
        <dbReference type="EMBL" id="KAE9621840.1"/>
    </source>
</evidence>
<accession>A0A6A4R765</accession>
<dbReference type="AlphaFoldDB" id="A0A6A4R765"/>
<dbReference type="InterPro" id="IPR039780">
    <property type="entry name" value="Mot2"/>
</dbReference>
<dbReference type="PROSITE" id="PS50089">
    <property type="entry name" value="ZF_RING_2"/>
    <property type="match status" value="1"/>
</dbReference>
<sequence>MHDKGKKSCPICTEEMDLTDQQLKPCKCGYEICVWCWHHIMEISEKDGGGGRCPACRAPYDKEHIVAMAANCQRLVAEMTSQRKKKMQKLKPKSSQEKKHLSDIRVIQQNMVYIMGLPLNIADEDLLQHREYFGRYGKVLKVSISRTATGLVQHSENNYFCVYVTYSKEAEAIRCIQSVHCFVLEGRCLRACYGTTKYCHAWLRNLPCRNRDCMYLHDYGSQEDSFAKDDLALALARSRVHQIIGATNNLNWRVGNVLPPPEDDCRHMSSASKVACKSSSDKTASESHTKVSCSGGPMSSVAPSAVPSWAMRVSGSLPPVSSPSCSDNLANRKVGASNGPEVPVSVVNSTEKSILNTRSEKDENSSQVHSGGVFIPSEMNKHNIGGNSQTYKSDVSEEVITEKLLSPVLSSREDSLGPLIGNDEDMVAPAVSTSFKRLSKQQHDFNTDKAISLNSNGDVQGLCSEISSISMHGHLEESYSIPDSDRLHFTRNSTDSSIRQHLQQDDHYSNEDSTTPALWEDIIVDDMLNLDHKQSKFCKGINNLPAGSCSPGLPQNVEQSNHHIWERDQLRHEHHLGKPFESFNLHLETGSGKHVESKNNVNMVASDVGESSIISNILSLELDACEDSLVKLLAESEEPCRPIKTQTLLKVQDKNQSSFTFARQDDSMNEASDLEQTFGITRHASSGNFASNGLMGNEDTLTVKYKHVPSSNSAPDKFIGISKAHASSPPGFSMSSRIPPPGFSSGRVTHDYNTPAKHPQQYGLPSGNIGRTGNGQFSNDAVIMEAFRTGMLAERLNDGTSFNMKQSLLPPYSPAEQDAARFMLLMQQTIPSQNLRLPDLAENRFSLQNDAYSSRFLDQFQPNNHSIYEQLRSQPFSGNVFTSSSQPTWHDTNNFSGLPMPQVLDNQRMGFNNFMASYENIKF</sequence>
<dbReference type="InterPro" id="IPR001841">
    <property type="entry name" value="Znf_RING"/>
</dbReference>
<dbReference type="SMART" id="SM00361">
    <property type="entry name" value="RRM_1"/>
    <property type="match status" value="1"/>
</dbReference>
<dbReference type="PANTHER" id="PTHR12603:SF22">
    <property type="entry name" value="TRANSCRIPTION FACTOR C2H2 FAMILY-RELATED"/>
    <property type="match status" value="1"/>
</dbReference>
<dbReference type="InterPro" id="IPR035979">
    <property type="entry name" value="RBD_domain_sf"/>
</dbReference>
<dbReference type="EMBL" id="WOCE01000001">
    <property type="protein sequence ID" value="KAE9621840.1"/>
    <property type="molecule type" value="Genomic_DNA"/>
</dbReference>
<dbReference type="InterPro" id="IPR034261">
    <property type="entry name" value="CNOT4_RRM"/>
</dbReference>
<dbReference type="InterPro" id="IPR012677">
    <property type="entry name" value="Nucleotide-bd_a/b_plait_sf"/>
</dbReference>
<dbReference type="GO" id="GO:0016567">
    <property type="term" value="P:protein ubiquitination"/>
    <property type="evidence" value="ECO:0007669"/>
    <property type="project" value="TreeGrafter"/>
</dbReference>
<organism evidence="2 3">
    <name type="scientific">Lupinus albus</name>
    <name type="common">White lupine</name>
    <name type="synonym">Lupinus termis</name>
    <dbReference type="NCBI Taxonomy" id="3870"/>
    <lineage>
        <taxon>Eukaryota</taxon>
        <taxon>Viridiplantae</taxon>
        <taxon>Streptophyta</taxon>
        <taxon>Embryophyta</taxon>
        <taxon>Tracheophyta</taxon>
        <taxon>Spermatophyta</taxon>
        <taxon>Magnoliopsida</taxon>
        <taxon>eudicotyledons</taxon>
        <taxon>Gunneridae</taxon>
        <taxon>Pentapetalae</taxon>
        <taxon>rosids</taxon>
        <taxon>fabids</taxon>
        <taxon>Fabales</taxon>
        <taxon>Fabaceae</taxon>
        <taxon>Papilionoideae</taxon>
        <taxon>50 kb inversion clade</taxon>
        <taxon>genistoids sensu lato</taxon>
        <taxon>core genistoids</taxon>
        <taxon>Genisteae</taxon>
        <taxon>Lupinus</taxon>
    </lineage>
</organism>
<dbReference type="PANTHER" id="PTHR12603">
    <property type="entry name" value="CCR4-NOT TRANSCRIPTION COMPLEX RELATED"/>
    <property type="match status" value="1"/>
</dbReference>
<protein>
    <submittedName>
        <fullName evidence="2">Putative transcription factor C2H2 family</fullName>
    </submittedName>
</protein>
<comment type="caution">
    <text evidence="2">The sequence shown here is derived from an EMBL/GenBank/DDBJ whole genome shotgun (WGS) entry which is preliminary data.</text>
</comment>
<dbReference type="FunFam" id="3.30.70.330:FF:000161">
    <property type="entry name" value="RNA binding (RRM/RBD/RNP motifs) family protein"/>
    <property type="match status" value="1"/>
</dbReference>
<proteinExistence type="predicted"/>
<dbReference type="Pfam" id="PF00076">
    <property type="entry name" value="RRM_1"/>
    <property type="match status" value="1"/>
</dbReference>
<dbReference type="Pfam" id="PF14570">
    <property type="entry name" value="zf-RING_4"/>
    <property type="match status" value="1"/>
</dbReference>
<evidence type="ECO:0000256" key="1">
    <source>
        <dbReference type="SAM" id="MobiDB-lite"/>
    </source>
</evidence>
<feature type="region of interest" description="Disordered" evidence="1">
    <location>
        <begin position="485"/>
        <end position="513"/>
    </location>
</feature>
<dbReference type="Gene3D" id="3.30.70.330">
    <property type="match status" value="1"/>
</dbReference>
<dbReference type="GO" id="GO:0004842">
    <property type="term" value="F:ubiquitin-protein transferase activity"/>
    <property type="evidence" value="ECO:0007669"/>
    <property type="project" value="InterPro"/>
</dbReference>
<dbReference type="SUPFAM" id="SSF57850">
    <property type="entry name" value="RING/U-box"/>
    <property type="match status" value="1"/>
</dbReference>
<dbReference type="SUPFAM" id="SSF54928">
    <property type="entry name" value="RNA-binding domain, RBD"/>
    <property type="match status" value="1"/>
</dbReference>
<dbReference type="InterPro" id="IPR039515">
    <property type="entry name" value="NOT4_mRING-HC-C4C4"/>
</dbReference>
<gene>
    <name evidence="2" type="ORF">Lalb_Chr01g0019041</name>
</gene>
<dbReference type="OrthoDB" id="1923159at2759"/>
<name>A0A6A4R765_LUPAL</name>
<feature type="compositionally biased region" description="Basic and acidic residues" evidence="1">
    <location>
        <begin position="279"/>
        <end position="289"/>
    </location>
</feature>
<dbReference type="SMART" id="SM00360">
    <property type="entry name" value="RRM"/>
    <property type="match status" value="1"/>
</dbReference>
<dbReference type="GO" id="GO:0030014">
    <property type="term" value="C:CCR4-NOT complex"/>
    <property type="evidence" value="ECO:0007669"/>
    <property type="project" value="InterPro"/>
</dbReference>
<dbReference type="CDD" id="cd12438">
    <property type="entry name" value="RRM_CNOT4"/>
    <property type="match status" value="1"/>
</dbReference>
<dbReference type="Proteomes" id="UP000447434">
    <property type="component" value="Chromosome 1"/>
</dbReference>
<dbReference type="GO" id="GO:0003723">
    <property type="term" value="F:RNA binding"/>
    <property type="evidence" value="ECO:0007669"/>
    <property type="project" value="UniProtKB-UniRule"/>
</dbReference>
<evidence type="ECO:0000313" key="3">
    <source>
        <dbReference type="Proteomes" id="UP000447434"/>
    </source>
</evidence>
<keyword evidence="3" id="KW-1185">Reference proteome</keyword>
<dbReference type="PROSITE" id="PS50102">
    <property type="entry name" value="RRM"/>
    <property type="match status" value="1"/>
</dbReference>
<feature type="compositionally biased region" description="Polar residues" evidence="1">
    <location>
        <begin position="490"/>
        <end position="501"/>
    </location>
</feature>